<evidence type="ECO:0000313" key="1">
    <source>
        <dbReference type="EMBL" id="GMN69292.1"/>
    </source>
</evidence>
<evidence type="ECO:0000313" key="2">
    <source>
        <dbReference type="Proteomes" id="UP001187192"/>
    </source>
</evidence>
<dbReference type="Proteomes" id="UP001187192">
    <property type="component" value="Unassembled WGS sequence"/>
</dbReference>
<organism evidence="1 2">
    <name type="scientific">Ficus carica</name>
    <name type="common">Common fig</name>
    <dbReference type="NCBI Taxonomy" id="3494"/>
    <lineage>
        <taxon>Eukaryota</taxon>
        <taxon>Viridiplantae</taxon>
        <taxon>Streptophyta</taxon>
        <taxon>Embryophyta</taxon>
        <taxon>Tracheophyta</taxon>
        <taxon>Spermatophyta</taxon>
        <taxon>Magnoliopsida</taxon>
        <taxon>eudicotyledons</taxon>
        <taxon>Gunneridae</taxon>
        <taxon>Pentapetalae</taxon>
        <taxon>rosids</taxon>
        <taxon>fabids</taxon>
        <taxon>Rosales</taxon>
        <taxon>Moraceae</taxon>
        <taxon>Ficeae</taxon>
        <taxon>Ficus</taxon>
    </lineage>
</organism>
<reference evidence="1" key="1">
    <citation type="submission" date="2023-07" db="EMBL/GenBank/DDBJ databases">
        <title>draft genome sequence of fig (Ficus carica).</title>
        <authorList>
            <person name="Takahashi T."/>
            <person name="Nishimura K."/>
        </authorList>
    </citation>
    <scope>NUCLEOTIDE SEQUENCE</scope>
</reference>
<gene>
    <name evidence="1" type="ORF">TIFTF001_038345</name>
</gene>
<protein>
    <submittedName>
        <fullName evidence="1">Uncharacterized protein</fullName>
    </submittedName>
</protein>
<dbReference type="AlphaFoldDB" id="A0AA88JDM3"/>
<name>A0AA88JDM3_FICCA</name>
<accession>A0AA88JDM3</accession>
<dbReference type="EMBL" id="BTGU01000812">
    <property type="protein sequence ID" value="GMN69292.1"/>
    <property type="molecule type" value="Genomic_DNA"/>
</dbReference>
<keyword evidence="2" id="KW-1185">Reference proteome</keyword>
<sequence length="44" mass="5059">MAECANEVTGRERMRWIEWNLDLVHGTMVNTNGDLPKGETHFAK</sequence>
<comment type="caution">
    <text evidence="1">The sequence shown here is derived from an EMBL/GenBank/DDBJ whole genome shotgun (WGS) entry which is preliminary data.</text>
</comment>
<proteinExistence type="predicted"/>